<accession>A0ACB7P4I3</accession>
<name>A0ACB7P4I3_9PEZI</name>
<organism evidence="1 2">
    <name type="scientific">Chaetomium tenue</name>
    <dbReference type="NCBI Taxonomy" id="1854479"/>
    <lineage>
        <taxon>Eukaryota</taxon>
        <taxon>Fungi</taxon>
        <taxon>Dikarya</taxon>
        <taxon>Ascomycota</taxon>
        <taxon>Pezizomycotina</taxon>
        <taxon>Sordariomycetes</taxon>
        <taxon>Sordariomycetidae</taxon>
        <taxon>Sordariales</taxon>
        <taxon>Chaetomiaceae</taxon>
        <taxon>Chaetomium</taxon>
    </lineage>
</organism>
<proteinExistence type="predicted"/>
<protein>
    <submittedName>
        <fullName evidence="1">Uncharacterized protein</fullName>
    </submittedName>
</protein>
<reference evidence="1 2" key="1">
    <citation type="journal article" date="2021" name="Nat. Commun.">
        <title>Genetic determinants of endophytism in the Arabidopsis root mycobiome.</title>
        <authorList>
            <person name="Mesny F."/>
            <person name="Miyauchi S."/>
            <person name="Thiergart T."/>
            <person name="Pickel B."/>
            <person name="Atanasova L."/>
            <person name="Karlsson M."/>
            <person name="Huettel B."/>
            <person name="Barry K.W."/>
            <person name="Haridas S."/>
            <person name="Chen C."/>
            <person name="Bauer D."/>
            <person name="Andreopoulos W."/>
            <person name="Pangilinan J."/>
            <person name="LaButti K."/>
            <person name="Riley R."/>
            <person name="Lipzen A."/>
            <person name="Clum A."/>
            <person name="Drula E."/>
            <person name="Henrissat B."/>
            <person name="Kohler A."/>
            <person name="Grigoriev I.V."/>
            <person name="Martin F.M."/>
            <person name="Hacquard S."/>
        </authorList>
    </citation>
    <scope>NUCLEOTIDE SEQUENCE [LARGE SCALE GENOMIC DNA]</scope>
    <source>
        <strain evidence="1 2">MPI-SDFR-AT-0079</strain>
    </source>
</reference>
<dbReference type="Proteomes" id="UP000724584">
    <property type="component" value="Unassembled WGS sequence"/>
</dbReference>
<sequence length="354" mass="39827">MSQEMTSFIPTNEAVVDSHVDNDRGDQSFPTHDGTPLRSTLMTLPAELVMSIMDHLDNWYDIHNLIRAYQGLENSNTTRRFQKLMFRADARKLEERVDFDYGDYPLVHSVPPITAGCWAILMGDVEVALSALEEYRVQGSERRLCGTRFCSEDHLHDARCPKPIVGLTDVLHLSKRGTNGIPFVSSLDLAAWLGRKDMVKVLADNGAQVGGWRRPETGPVASLCDWGMDDVEEPCGTEPITADGVIHGEELDDNGDEMADNLRQPDQEKLQMEAALFNTMMEEGDDQPANPKQLRWVLETVLEGYSLRASNRHPRVILHFVKMLNYLIKRGATFEKLHKKSKGTGDHHETAKNS</sequence>
<evidence type="ECO:0000313" key="2">
    <source>
        <dbReference type="Proteomes" id="UP000724584"/>
    </source>
</evidence>
<gene>
    <name evidence="1" type="ORF">F5144DRAFT_622102</name>
</gene>
<comment type="caution">
    <text evidence="1">The sequence shown here is derived from an EMBL/GenBank/DDBJ whole genome shotgun (WGS) entry which is preliminary data.</text>
</comment>
<dbReference type="EMBL" id="JAGIZQ010000005">
    <property type="protein sequence ID" value="KAH6628094.1"/>
    <property type="molecule type" value="Genomic_DNA"/>
</dbReference>
<evidence type="ECO:0000313" key="1">
    <source>
        <dbReference type="EMBL" id="KAH6628094.1"/>
    </source>
</evidence>
<keyword evidence="2" id="KW-1185">Reference proteome</keyword>